<dbReference type="EMBL" id="CP108036">
    <property type="protein sequence ID" value="WUN81315.1"/>
    <property type="molecule type" value="Genomic_DNA"/>
</dbReference>
<feature type="signal peptide" evidence="1">
    <location>
        <begin position="1"/>
        <end position="27"/>
    </location>
</feature>
<gene>
    <name evidence="2" type="ORF">OHA91_24105</name>
</gene>
<protein>
    <submittedName>
        <fullName evidence="2">Uncharacterized protein</fullName>
    </submittedName>
</protein>
<evidence type="ECO:0000313" key="2">
    <source>
        <dbReference type="EMBL" id="WUN81315.1"/>
    </source>
</evidence>
<dbReference type="RefSeq" id="WP_031145326.1">
    <property type="nucleotide sequence ID" value="NZ_CP108036.1"/>
</dbReference>
<dbReference type="GeneID" id="95499188"/>
<organism evidence="2 3">
    <name type="scientific">Streptomyces erythrochromogenes</name>
    <dbReference type="NCBI Taxonomy" id="285574"/>
    <lineage>
        <taxon>Bacteria</taxon>
        <taxon>Bacillati</taxon>
        <taxon>Actinomycetota</taxon>
        <taxon>Actinomycetes</taxon>
        <taxon>Kitasatosporales</taxon>
        <taxon>Streptomycetaceae</taxon>
        <taxon>Streptomyces</taxon>
    </lineage>
</organism>
<name>A0ABZ1QFY1_9ACTN</name>
<dbReference type="Proteomes" id="UP001432312">
    <property type="component" value="Chromosome"/>
</dbReference>
<evidence type="ECO:0000256" key="1">
    <source>
        <dbReference type="SAM" id="SignalP"/>
    </source>
</evidence>
<proteinExistence type="predicted"/>
<accession>A0ABZ1QFY1</accession>
<evidence type="ECO:0000313" key="3">
    <source>
        <dbReference type="Proteomes" id="UP001432312"/>
    </source>
</evidence>
<reference evidence="2" key="1">
    <citation type="submission" date="2022-10" db="EMBL/GenBank/DDBJ databases">
        <title>The complete genomes of actinobacterial strains from the NBC collection.</title>
        <authorList>
            <person name="Joergensen T.S."/>
            <person name="Alvarez Arevalo M."/>
            <person name="Sterndorff E.B."/>
            <person name="Faurdal D."/>
            <person name="Vuksanovic O."/>
            <person name="Mourched A.-S."/>
            <person name="Charusanti P."/>
            <person name="Shaw S."/>
            <person name="Blin K."/>
            <person name="Weber T."/>
        </authorList>
    </citation>
    <scope>NUCLEOTIDE SEQUENCE</scope>
    <source>
        <strain evidence="2">NBC_00303</strain>
    </source>
</reference>
<keyword evidence="3" id="KW-1185">Reference proteome</keyword>
<keyword evidence="1" id="KW-0732">Signal</keyword>
<sequence length="137" mass="14596">MHKLVRAAATAASATALLALAGAPAEASATAYNTRTVTLAANPKEGMPNACVTREIYLAAGDYTWSQVLGGARVPNRDIHLVAGWYMWNDCMIPYDGYYNQHSWLSKQGSATATLADTGRLHLSGTYTFGSELAPKS</sequence>
<feature type="chain" id="PRO_5047314355" evidence="1">
    <location>
        <begin position="28"/>
        <end position="137"/>
    </location>
</feature>